<dbReference type="EMBL" id="BK015167">
    <property type="protein sequence ID" value="DAD93825.1"/>
    <property type="molecule type" value="Genomic_DNA"/>
</dbReference>
<proteinExistence type="predicted"/>
<protein>
    <submittedName>
        <fullName evidence="1">Uncharacterized protein</fullName>
    </submittedName>
</protein>
<reference evidence="1" key="1">
    <citation type="journal article" date="2021" name="Proc. Natl. Acad. Sci. U.S.A.">
        <title>A Catalog of Tens of Thousands of Viruses from Human Metagenomes Reveals Hidden Associations with Chronic Diseases.</title>
        <authorList>
            <person name="Tisza M.J."/>
            <person name="Buck C.B."/>
        </authorList>
    </citation>
    <scope>NUCLEOTIDE SEQUENCE</scope>
    <source>
        <strain evidence="1">Ctcwu24</strain>
    </source>
</reference>
<accession>A0A8S5NGN4</accession>
<evidence type="ECO:0000313" key="1">
    <source>
        <dbReference type="EMBL" id="DAD93825.1"/>
    </source>
</evidence>
<organism evidence="1">
    <name type="scientific">Myoviridae sp. ctcwu24</name>
    <dbReference type="NCBI Taxonomy" id="2826670"/>
    <lineage>
        <taxon>Viruses</taxon>
        <taxon>Duplodnaviria</taxon>
        <taxon>Heunggongvirae</taxon>
        <taxon>Uroviricota</taxon>
        <taxon>Caudoviricetes</taxon>
    </lineage>
</organism>
<name>A0A8S5NGN4_9CAUD</name>
<sequence>MTALFNKGHQPEEEDEDFLFFVESSYNYDGSFEARVLDNNARKALGYFDGLVKNTGRSRIYVDGFSSEEAARSYMNDLEGNIAE</sequence>